<dbReference type="Pfam" id="PF07686">
    <property type="entry name" value="V-set"/>
    <property type="match status" value="1"/>
</dbReference>
<dbReference type="PANTHER" id="PTHR12207:SF27">
    <property type="entry name" value="V-SET AND TRANSMEMBRANE DOMAIN-CONTAINING PROTEIN 2B"/>
    <property type="match status" value="1"/>
</dbReference>
<keyword evidence="3" id="KW-0393">Immunoglobulin domain</keyword>
<dbReference type="SUPFAM" id="SSF48726">
    <property type="entry name" value="Immunoglobulin"/>
    <property type="match status" value="1"/>
</dbReference>
<dbReference type="InterPro" id="IPR013783">
    <property type="entry name" value="Ig-like_fold"/>
</dbReference>
<feature type="domain" description="Ig-like" evidence="5">
    <location>
        <begin position="25"/>
        <end position="137"/>
    </location>
</feature>
<evidence type="ECO:0000256" key="3">
    <source>
        <dbReference type="ARBA" id="ARBA00023319"/>
    </source>
</evidence>
<organism evidence="6 7">
    <name type="scientific">Scophthalmus maximus</name>
    <name type="common">Turbot</name>
    <name type="synonym">Psetta maxima</name>
    <dbReference type="NCBI Taxonomy" id="52904"/>
    <lineage>
        <taxon>Eukaryota</taxon>
        <taxon>Metazoa</taxon>
        <taxon>Chordata</taxon>
        <taxon>Craniata</taxon>
        <taxon>Vertebrata</taxon>
        <taxon>Euteleostomi</taxon>
        <taxon>Actinopterygii</taxon>
        <taxon>Neopterygii</taxon>
        <taxon>Teleostei</taxon>
        <taxon>Neoteleostei</taxon>
        <taxon>Acanthomorphata</taxon>
        <taxon>Carangaria</taxon>
        <taxon>Pleuronectiformes</taxon>
        <taxon>Pleuronectoidei</taxon>
        <taxon>Scophthalmidae</taxon>
        <taxon>Scophthalmus</taxon>
    </lineage>
</organism>
<dbReference type="InterPro" id="IPR013106">
    <property type="entry name" value="Ig_V-set"/>
</dbReference>
<protein>
    <recommendedName>
        <fullName evidence="5">Ig-like domain-containing protein</fullName>
    </recommendedName>
</protein>
<keyword evidence="2" id="KW-1015">Disulfide bond</keyword>
<dbReference type="InterPro" id="IPR007110">
    <property type="entry name" value="Ig-like_dom"/>
</dbReference>
<proteinExistence type="predicted"/>
<feature type="region of interest" description="Disordered" evidence="4">
    <location>
        <begin position="152"/>
        <end position="194"/>
    </location>
</feature>
<gene>
    <name evidence="6" type="primary">vstm2b</name>
</gene>
<reference evidence="6" key="1">
    <citation type="submission" date="2023-05" db="EMBL/GenBank/DDBJ databases">
        <title>High-quality long-read genome of Scophthalmus maximus.</title>
        <authorList>
            <person name="Lien S."/>
            <person name="Martinez P."/>
        </authorList>
    </citation>
    <scope>NUCLEOTIDE SEQUENCE [LARGE SCALE GENOMIC DNA]</scope>
</reference>
<evidence type="ECO:0000259" key="5">
    <source>
        <dbReference type="PROSITE" id="PS50835"/>
    </source>
</evidence>
<dbReference type="Proteomes" id="UP000694558">
    <property type="component" value="Chromosome 5"/>
</dbReference>
<dbReference type="GeneTree" id="ENSGT00940000161356"/>
<evidence type="ECO:0000256" key="2">
    <source>
        <dbReference type="ARBA" id="ARBA00023157"/>
    </source>
</evidence>
<feature type="compositionally biased region" description="Low complexity" evidence="4">
    <location>
        <begin position="163"/>
        <end position="176"/>
    </location>
</feature>
<dbReference type="InterPro" id="IPR003598">
    <property type="entry name" value="Ig_sub2"/>
</dbReference>
<accession>A0A8D3CPN9</accession>
<dbReference type="Ensembl" id="ENSSMAT00000037804.1">
    <property type="protein sequence ID" value="ENSSMAP00000049247.1"/>
    <property type="gene ID" value="ENSSMAG00000015113.2"/>
</dbReference>
<dbReference type="PROSITE" id="PS50835">
    <property type="entry name" value="IG_LIKE"/>
    <property type="match status" value="1"/>
</dbReference>
<dbReference type="InterPro" id="IPR051102">
    <property type="entry name" value="IgSF_V-set/TM_domain"/>
</dbReference>
<dbReference type="InterPro" id="IPR003599">
    <property type="entry name" value="Ig_sub"/>
</dbReference>
<dbReference type="PANTHER" id="PTHR12207">
    <property type="entry name" value="V-SET AND TRANSMEMBRANE DOMAIN-CONTAINING PROTEIN"/>
    <property type="match status" value="1"/>
</dbReference>
<dbReference type="AlphaFoldDB" id="A0A8D3CPN9"/>
<sequence length="255" mass="27507">METTALYSLLYYFILDSPFRICANAVFTEVPKDMSVVEGEDVEMPCAFKAVSSVPVSLEIQWWYLKEDVSKELPASIPANRSKVTPREATKISTVRVQGNAISHRLSLSKVKKEDEGLYECHVSDLWADDTQEFTVHATLHVVPGDSMAEEAVSHIQNRWPPRNANRGAAGRATSGPGPGPAAGPRLGQGKHWVPHQTQPGLFPFFSSTTTTSVAKSSASPLLGNKAILGRQHGAGECVCACVCVLCLSQGSALN</sequence>
<dbReference type="SMART" id="SM00409">
    <property type="entry name" value="IG"/>
    <property type="match status" value="1"/>
</dbReference>
<evidence type="ECO:0000256" key="1">
    <source>
        <dbReference type="ARBA" id="ARBA00022729"/>
    </source>
</evidence>
<dbReference type="GO" id="GO:0016020">
    <property type="term" value="C:membrane"/>
    <property type="evidence" value="ECO:0007669"/>
    <property type="project" value="TreeGrafter"/>
</dbReference>
<dbReference type="Gene3D" id="2.60.40.10">
    <property type="entry name" value="Immunoglobulins"/>
    <property type="match status" value="1"/>
</dbReference>
<evidence type="ECO:0000313" key="6">
    <source>
        <dbReference type="Ensembl" id="ENSSMAP00000049247.1"/>
    </source>
</evidence>
<evidence type="ECO:0000313" key="7">
    <source>
        <dbReference type="Proteomes" id="UP000694558"/>
    </source>
</evidence>
<keyword evidence="1" id="KW-0732">Signal</keyword>
<dbReference type="InterPro" id="IPR036179">
    <property type="entry name" value="Ig-like_dom_sf"/>
</dbReference>
<reference evidence="6" key="2">
    <citation type="submission" date="2025-08" db="UniProtKB">
        <authorList>
            <consortium name="Ensembl"/>
        </authorList>
    </citation>
    <scope>IDENTIFICATION</scope>
</reference>
<evidence type="ECO:0000256" key="4">
    <source>
        <dbReference type="SAM" id="MobiDB-lite"/>
    </source>
</evidence>
<dbReference type="SMART" id="SM00408">
    <property type="entry name" value="IGc2"/>
    <property type="match status" value="1"/>
</dbReference>
<name>A0A8D3CPN9_SCOMX</name>